<evidence type="ECO:0000313" key="2">
    <source>
        <dbReference type="Proteomes" id="UP000595140"/>
    </source>
</evidence>
<organism evidence="1 2">
    <name type="scientific">Cuscuta campestris</name>
    <dbReference type="NCBI Taxonomy" id="132261"/>
    <lineage>
        <taxon>Eukaryota</taxon>
        <taxon>Viridiplantae</taxon>
        <taxon>Streptophyta</taxon>
        <taxon>Embryophyta</taxon>
        <taxon>Tracheophyta</taxon>
        <taxon>Spermatophyta</taxon>
        <taxon>Magnoliopsida</taxon>
        <taxon>eudicotyledons</taxon>
        <taxon>Gunneridae</taxon>
        <taxon>Pentapetalae</taxon>
        <taxon>asterids</taxon>
        <taxon>lamiids</taxon>
        <taxon>Solanales</taxon>
        <taxon>Convolvulaceae</taxon>
        <taxon>Cuscuteae</taxon>
        <taxon>Cuscuta</taxon>
        <taxon>Cuscuta subgen. Grammica</taxon>
        <taxon>Cuscuta sect. Cleistogrammica</taxon>
    </lineage>
</organism>
<gene>
    <name evidence="1" type="ORF">CCAM_LOCUS3874</name>
</gene>
<dbReference type="AlphaFoldDB" id="A0A484KB54"/>
<dbReference type="EMBL" id="OOIL02000218">
    <property type="protein sequence ID" value="VFQ62098.1"/>
    <property type="molecule type" value="Genomic_DNA"/>
</dbReference>
<sequence>MEVELLRTRTRKSKTLMQALWVAICYNVWRLKNILVYKKQLDVERWVKNILCNQQGLHRRARLERTNRRGNELQRRRIKEKDAVARRISDRKGRRRLINPHNHFVLPLTDRHCGIIQTASDWMQQNVCCGKL</sequence>
<reference evidence="1 2" key="1">
    <citation type="submission" date="2018-04" db="EMBL/GenBank/DDBJ databases">
        <authorList>
            <person name="Vogel A."/>
        </authorList>
    </citation>
    <scope>NUCLEOTIDE SEQUENCE [LARGE SCALE GENOMIC DNA]</scope>
</reference>
<dbReference type="Proteomes" id="UP000595140">
    <property type="component" value="Unassembled WGS sequence"/>
</dbReference>
<proteinExistence type="predicted"/>
<keyword evidence="2" id="KW-1185">Reference proteome</keyword>
<name>A0A484KB54_9ASTE</name>
<evidence type="ECO:0000313" key="1">
    <source>
        <dbReference type="EMBL" id="VFQ62098.1"/>
    </source>
</evidence>
<accession>A0A484KB54</accession>
<protein>
    <submittedName>
        <fullName evidence="1">Uncharacterized protein</fullName>
    </submittedName>
</protein>